<dbReference type="Proteomes" id="UP000026961">
    <property type="component" value="Chromosome 9"/>
</dbReference>
<dbReference type="AlphaFoldDB" id="A0A0E0B4A8"/>
<reference evidence="2" key="1">
    <citation type="submission" date="2015-04" db="UniProtKB">
        <authorList>
            <consortium name="EnsemblPlants"/>
        </authorList>
    </citation>
    <scope>IDENTIFICATION</scope>
</reference>
<feature type="region of interest" description="Disordered" evidence="1">
    <location>
        <begin position="1"/>
        <end position="97"/>
    </location>
</feature>
<feature type="compositionally biased region" description="Acidic residues" evidence="1">
    <location>
        <begin position="75"/>
        <end position="86"/>
    </location>
</feature>
<name>A0A0E0B4A8_9ORYZ</name>
<feature type="compositionally biased region" description="Acidic residues" evidence="1">
    <location>
        <begin position="43"/>
        <end position="59"/>
    </location>
</feature>
<feature type="compositionally biased region" description="Basic and acidic residues" evidence="1">
    <location>
        <begin position="60"/>
        <end position="73"/>
    </location>
</feature>
<feature type="compositionally biased region" description="Basic and acidic residues" evidence="1">
    <location>
        <begin position="23"/>
        <end position="37"/>
    </location>
</feature>
<dbReference type="HOGENOM" id="CLU_2363190_0_0_1"/>
<organism evidence="2">
    <name type="scientific">Oryza glumipatula</name>
    <dbReference type="NCBI Taxonomy" id="40148"/>
    <lineage>
        <taxon>Eukaryota</taxon>
        <taxon>Viridiplantae</taxon>
        <taxon>Streptophyta</taxon>
        <taxon>Embryophyta</taxon>
        <taxon>Tracheophyta</taxon>
        <taxon>Spermatophyta</taxon>
        <taxon>Magnoliopsida</taxon>
        <taxon>Liliopsida</taxon>
        <taxon>Poales</taxon>
        <taxon>Poaceae</taxon>
        <taxon>BOP clade</taxon>
        <taxon>Oryzoideae</taxon>
        <taxon>Oryzeae</taxon>
        <taxon>Oryzinae</taxon>
        <taxon>Oryza</taxon>
    </lineage>
</organism>
<dbReference type="Gramene" id="OGLUM09G14380.1">
    <property type="protein sequence ID" value="OGLUM09G14380.1"/>
    <property type="gene ID" value="OGLUM09G14380"/>
</dbReference>
<reference evidence="2" key="2">
    <citation type="submission" date="2018-05" db="EMBL/GenBank/DDBJ databases">
        <title>OgluRS3 (Oryza glumaepatula Reference Sequence Version 3).</title>
        <authorList>
            <person name="Zhang J."/>
            <person name="Kudrna D."/>
            <person name="Lee S."/>
            <person name="Talag J."/>
            <person name="Welchert J."/>
            <person name="Wing R.A."/>
        </authorList>
    </citation>
    <scope>NUCLEOTIDE SEQUENCE [LARGE SCALE GENOMIC DNA]</scope>
</reference>
<sequence length="97" mass="9965">MRLRNMLRPAASGLCDEGDGEDEGSKGGEHLGLRDEEGGNEVGVEEPGGDVGDEQDVEGEEAKLGVEEVKLGECVDNDGEGGEGEADDKFGDEGGAT</sequence>
<keyword evidence="3" id="KW-1185">Reference proteome</keyword>
<accession>A0A0E0B4A8</accession>
<proteinExistence type="predicted"/>
<dbReference type="EnsemblPlants" id="OGLUM09G14380.1">
    <property type="protein sequence ID" value="OGLUM09G14380.1"/>
    <property type="gene ID" value="OGLUM09G14380"/>
</dbReference>
<feature type="compositionally biased region" description="Basic and acidic residues" evidence="1">
    <location>
        <begin position="87"/>
        <end position="97"/>
    </location>
</feature>
<evidence type="ECO:0000256" key="1">
    <source>
        <dbReference type="SAM" id="MobiDB-lite"/>
    </source>
</evidence>
<evidence type="ECO:0000313" key="3">
    <source>
        <dbReference type="Proteomes" id="UP000026961"/>
    </source>
</evidence>
<protein>
    <submittedName>
        <fullName evidence="2">Uncharacterized protein</fullName>
    </submittedName>
</protein>
<evidence type="ECO:0000313" key="2">
    <source>
        <dbReference type="EnsemblPlants" id="OGLUM09G14380.1"/>
    </source>
</evidence>